<organism evidence="3 4">
    <name type="scientific">Symbiodinium microadriaticum</name>
    <name type="common">Dinoflagellate</name>
    <name type="synonym">Zooxanthella microadriatica</name>
    <dbReference type="NCBI Taxonomy" id="2951"/>
    <lineage>
        <taxon>Eukaryota</taxon>
        <taxon>Sar</taxon>
        <taxon>Alveolata</taxon>
        <taxon>Dinophyceae</taxon>
        <taxon>Suessiales</taxon>
        <taxon>Symbiodiniaceae</taxon>
        <taxon>Symbiodinium</taxon>
    </lineage>
</organism>
<dbReference type="AlphaFoldDB" id="A0A1Q9EYE7"/>
<evidence type="ECO:0000256" key="1">
    <source>
        <dbReference type="SAM" id="Coils"/>
    </source>
</evidence>
<reference evidence="3 4" key="1">
    <citation type="submission" date="2016-02" db="EMBL/GenBank/DDBJ databases">
        <title>Genome analysis of coral dinoflagellate symbionts highlights evolutionary adaptations to a symbiotic lifestyle.</title>
        <authorList>
            <person name="Aranda M."/>
            <person name="Li Y."/>
            <person name="Liew Y.J."/>
            <person name="Baumgarten S."/>
            <person name="Simakov O."/>
            <person name="Wilson M."/>
            <person name="Piel J."/>
            <person name="Ashoor H."/>
            <person name="Bougouffa S."/>
            <person name="Bajic V.B."/>
            <person name="Ryu T."/>
            <person name="Ravasi T."/>
            <person name="Bayer T."/>
            <person name="Micklem G."/>
            <person name="Kim H."/>
            <person name="Bhak J."/>
            <person name="Lajeunesse T.C."/>
            <person name="Voolstra C.R."/>
        </authorList>
    </citation>
    <scope>NUCLEOTIDE SEQUENCE [LARGE SCALE GENOMIC DNA]</scope>
    <source>
        <strain evidence="3 4">CCMP2467</strain>
    </source>
</reference>
<comment type="caution">
    <text evidence="3">The sequence shown here is derived from an EMBL/GenBank/DDBJ whole genome shotgun (WGS) entry which is preliminary data.</text>
</comment>
<dbReference type="OrthoDB" id="486199at2759"/>
<feature type="compositionally biased region" description="Basic and acidic residues" evidence="2">
    <location>
        <begin position="1263"/>
        <end position="1274"/>
    </location>
</feature>
<feature type="coiled-coil region" evidence="1">
    <location>
        <begin position="669"/>
        <end position="710"/>
    </location>
</feature>
<dbReference type="Proteomes" id="UP000186817">
    <property type="component" value="Unassembled WGS sequence"/>
</dbReference>
<proteinExistence type="predicted"/>
<name>A0A1Q9EYE7_SYMMI</name>
<evidence type="ECO:0000313" key="3">
    <source>
        <dbReference type="EMBL" id="OLQ12392.1"/>
    </source>
</evidence>
<accession>A0A1Q9EYE7</accession>
<keyword evidence="4" id="KW-1185">Reference proteome</keyword>
<evidence type="ECO:0000313" key="4">
    <source>
        <dbReference type="Proteomes" id="UP000186817"/>
    </source>
</evidence>
<feature type="region of interest" description="Disordered" evidence="2">
    <location>
        <begin position="1183"/>
        <end position="1274"/>
    </location>
</feature>
<evidence type="ECO:0000256" key="2">
    <source>
        <dbReference type="SAM" id="MobiDB-lite"/>
    </source>
</evidence>
<sequence length="1274" mass="140570">MQPSEQESGLILQCLWSRSIVAVIGALPTIAQDTETAISILQAIKASAALAILTVPRDHVFFQSQELAACLHDSAFHMCPSSREGEVVVASTRLPTWPCPDSQLLALEALGRVCNLPLRLGNLAELTYTSLLRASGPFVAHRPPICDGAGAPSSADHSLPHNSGLSQASQAWLPWARKSNLSKRVFAHISQSRPDHPLSREEQSEALAILCSALNLDLDSMAAISPGIAVGKLSLVKAEGRAVTMPTVQEVRRSFQPQAYVGDSLVWCGWKFNFAYETVELCHTWVRVSDPSCPVIKMTRAAQTSLAWLAPRIAAIPTTPLSMPPILSSLARADAMAEGDQVGIGGSTKHSLAWFAEAYTMEEIRAFWPFLTKDAQKYIACFETLAQLALAMTAQAHHGHSRLSLCLPTESDNTPTEGGVNKLFTTSWPLSEFLGLIASWSSANGVTIQDRAPPAVGESYMHDYGLRTVTYIVFQGLRAALRHDYGLRTVTYIVFQGLRAALRPRAEQFSLVQLLAFSGEGQVGKRNNQMGKRNRVRTPVYGLQRVQLAAQAVVGFPPWTAQPMALWKPAMWAAKASLQSGLHIHVACPELWQEVCDQEWGYAYHLERWFHRLLLEHLPSVLTPDPELADFVYVPQCAMNLYLSWKQAAVQAAARDGVWLPIHGDGDRLHGAVQEIEALKAEITRLHSRVALLEEELVVGRNLLAALENKLRFLKDCSCDMSLYKDLLDRAVLEERHRQAGAASLSFPWEHGVYKEILGGGKDSATVPSVEVPLDLPMSSAATFDDAVQTAKFAVVEVSLTAFYRAVVEKETWRVRSKLGVDEQITLVCQKFDLVLAHDYNASVVGRTVKDLDSQDRLDVIIDSLGGRAVSTLRKRYHQASHYILWCHDNGLKGFPLRFEYVSEYTACLPASKGALRVTNALEIFRFLHFVLGVDVIPPCLDHPVLRGRARREALHRPPKKQARPFLASEVLALEEFVADYSQSAIDRYGAGCLLFAIYSVARLGDLKAVEAFELDYLEGPDAFGFLETTSFSHKTRMTSNAQGFQLKLVSPIRGIGPGTWGTHFVQAAKDVRRPLTGIQHGEPLVPALDVNGEFHSRPMKSSHLVRWVRGILRSDTFSWLAKWGGPPDDRTTLGHHVSKDRKSMATYCRDFQAGPLRVLDRMLGDIRSKCFLPDCTRSGRFTGLGLTTEDPSEDPSKEAEPEIPSEAEWYRRAAAESCESEEPDSFQKVSFDNDESGGIGSPVSDTFAASLPVPDFQLGDTEEARRENCSGED</sequence>
<protein>
    <submittedName>
        <fullName evidence="3">Uncharacterized protein</fullName>
    </submittedName>
</protein>
<keyword evidence="1" id="KW-0175">Coiled coil</keyword>
<dbReference type="EMBL" id="LSRX01000044">
    <property type="protein sequence ID" value="OLQ12392.1"/>
    <property type="molecule type" value="Genomic_DNA"/>
</dbReference>
<gene>
    <name evidence="3" type="ORF">AK812_SmicGene3762</name>
</gene>